<reference evidence="2 3" key="1">
    <citation type="journal article" date="2019" name="Emerg. Microbes Infect.">
        <title>Comprehensive subspecies identification of 175 nontuberculous mycobacteria species based on 7547 genomic profiles.</title>
        <authorList>
            <person name="Matsumoto Y."/>
            <person name="Kinjo T."/>
            <person name="Motooka D."/>
            <person name="Nabeya D."/>
            <person name="Jung N."/>
            <person name="Uechi K."/>
            <person name="Horii T."/>
            <person name="Iida T."/>
            <person name="Fujita J."/>
            <person name="Nakamura S."/>
        </authorList>
    </citation>
    <scope>NUCLEOTIDE SEQUENCE [LARGE SCALE GENOMIC DNA]</scope>
    <source>
        <strain evidence="2 3">JCM 6377</strain>
    </source>
</reference>
<dbReference type="SMART" id="SM00347">
    <property type="entry name" value="HTH_MARR"/>
    <property type="match status" value="1"/>
</dbReference>
<protein>
    <submittedName>
        <fullName evidence="2">MarR family transcriptional regulator</fullName>
    </submittedName>
</protein>
<dbReference type="Proteomes" id="UP000465302">
    <property type="component" value="Unassembled WGS sequence"/>
</dbReference>
<organism evidence="2 3">
    <name type="scientific">Mycolicibacterium agri</name>
    <name type="common">Mycobacterium agri</name>
    <dbReference type="NCBI Taxonomy" id="36811"/>
    <lineage>
        <taxon>Bacteria</taxon>
        <taxon>Bacillati</taxon>
        <taxon>Actinomycetota</taxon>
        <taxon>Actinomycetes</taxon>
        <taxon>Mycobacteriales</taxon>
        <taxon>Mycobacteriaceae</taxon>
        <taxon>Mycolicibacterium</taxon>
    </lineage>
</organism>
<proteinExistence type="predicted"/>
<dbReference type="Pfam" id="PF12802">
    <property type="entry name" value="MarR_2"/>
    <property type="match status" value="1"/>
</dbReference>
<evidence type="ECO:0000313" key="3">
    <source>
        <dbReference type="Proteomes" id="UP000465302"/>
    </source>
</evidence>
<dbReference type="PRINTS" id="PR00598">
    <property type="entry name" value="HTHMARR"/>
</dbReference>
<gene>
    <name evidence="2" type="ORF">MAGR_13330</name>
</gene>
<dbReference type="InterPro" id="IPR039422">
    <property type="entry name" value="MarR/SlyA-like"/>
</dbReference>
<dbReference type="EMBL" id="BLKS01000001">
    <property type="protein sequence ID" value="GFG49892.1"/>
    <property type="molecule type" value="Genomic_DNA"/>
</dbReference>
<dbReference type="AlphaFoldDB" id="A0A7I9VWR3"/>
<dbReference type="InterPro" id="IPR036388">
    <property type="entry name" value="WH-like_DNA-bd_sf"/>
</dbReference>
<dbReference type="PROSITE" id="PS50995">
    <property type="entry name" value="HTH_MARR_2"/>
    <property type="match status" value="1"/>
</dbReference>
<dbReference type="GO" id="GO:0003700">
    <property type="term" value="F:DNA-binding transcription factor activity"/>
    <property type="evidence" value="ECO:0007669"/>
    <property type="project" value="InterPro"/>
</dbReference>
<dbReference type="PANTHER" id="PTHR33164">
    <property type="entry name" value="TRANSCRIPTIONAL REGULATOR, MARR FAMILY"/>
    <property type="match status" value="1"/>
</dbReference>
<sequence length="158" mass="17415">MVAENSPGIAALHERIPFLLSQIGVHLAEDFVRRLAPFGVDPRMYAVLKALNEADGQSQRQLSAQLRIHRNVMVTLIDRMESQGLVTRKPHPSDRRAFAVTMTDKARDLLPALDAEGRAQEEEITKHLTAAERKAVLRGLQRMSAAAGLTPGVHPKLA</sequence>
<feature type="domain" description="HTH marR-type" evidence="1">
    <location>
        <begin position="13"/>
        <end position="145"/>
    </location>
</feature>
<dbReference type="SUPFAM" id="SSF46785">
    <property type="entry name" value="Winged helix' DNA-binding domain"/>
    <property type="match status" value="1"/>
</dbReference>
<name>A0A7I9VWR3_MYCAG</name>
<dbReference type="InterPro" id="IPR000835">
    <property type="entry name" value="HTH_MarR-typ"/>
</dbReference>
<dbReference type="PANTHER" id="PTHR33164:SF43">
    <property type="entry name" value="HTH-TYPE TRANSCRIPTIONAL REPRESSOR YETL"/>
    <property type="match status" value="1"/>
</dbReference>
<dbReference type="Gene3D" id="1.10.10.10">
    <property type="entry name" value="Winged helix-like DNA-binding domain superfamily/Winged helix DNA-binding domain"/>
    <property type="match status" value="1"/>
</dbReference>
<evidence type="ECO:0000313" key="2">
    <source>
        <dbReference type="EMBL" id="GFG49892.1"/>
    </source>
</evidence>
<evidence type="ECO:0000259" key="1">
    <source>
        <dbReference type="PROSITE" id="PS50995"/>
    </source>
</evidence>
<dbReference type="InterPro" id="IPR036390">
    <property type="entry name" value="WH_DNA-bd_sf"/>
</dbReference>
<dbReference type="GO" id="GO:0006950">
    <property type="term" value="P:response to stress"/>
    <property type="evidence" value="ECO:0007669"/>
    <property type="project" value="TreeGrafter"/>
</dbReference>
<comment type="caution">
    <text evidence="2">The sequence shown here is derived from an EMBL/GenBank/DDBJ whole genome shotgun (WGS) entry which is preliminary data.</text>
</comment>
<accession>A0A7I9VWR3</accession>